<evidence type="ECO:0000256" key="3">
    <source>
        <dbReference type="ARBA" id="ARBA00022692"/>
    </source>
</evidence>
<dbReference type="PANTHER" id="PTHR12455">
    <property type="entry name" value="NUCLEOLAR COMPLEX PROTEIN 4"/>
    <property type="match status" value="1"/>
</dbReference>
<dbReference type="Proteomes" id="UP000286045">
    <property type="component" value="Unassembled WGS sequence"/>
</dbReference>
<dbReference type="InterPro" id="IPR027193">
    <property type="entry name" value="Noc4"/>
</dbReference>
<evidence type="ECO:0000256" key="2">
    <source>
        <dbReference type="ARBA" id="ARBA00007797"/>
    </source>
</evidence>
<evidence type="ECO:0000313" key="8">
    <source>
        <dbReference type="Proteomes" id="UP000286045"/>
    </source>
</evidence>
<dbReference type="EMBL" id="RYZI01000082">
    <property type="protein sequence ID" value="RWA11361.1"/>
    <property type="molecule type" value="Genomic_DNA"/>
</dbReference>
<dbReference type="GO" id="GO:0032040">
    <property type="term" value="C:small-subunit processome"/>
    <property type="evidence" value="ECO:0007669"/>
    <property type="project" value="TreeGrafter"/>
</dbReference>
<sequence length="549" mass="62447">MRNTRDDTSLKRKRAKVPEKASKRTKAESSDDHDDEQVVEDRQAEILVLEDGILKSKKNYNNITVLLELASEQKDGLEVALFATVSLCRVFLRLLASGSLSRRAGQSERETVVIQWLKGRLGDYKKLLIAALNEEASASTALTISLRLLKAETQITSDKGEAAFPKVFLKDIVGALVGKRFEDVQEEFCEKYLGEYADIRFFTFEALSDILANHHDSSIDSDLFNNVFDMLSYFDGVPTSTEDLGSLYVELPKKKSQVILSLYQQKKQCQSAWVGLLKLNPDRQQRKRLLEIMAESIAPWFIQPELLMDFLTDSYNAGGSLSLLALSGVFYLIQSRNLDYPSFYPKLYSLLDADILHSKHRSRFLRLLDTFLGSTHLPASLVASFIKRLARLCLNAPPSAIVAIIPWVYNLLKKHPMCTFLIHRVLRTPEAKATVESEGMKDPFNEEEKDPMQTHAIDSCLWEFVQLQSHYHPNVATIAKIISEQFTKQWYNMEDFLDHSYQSLVEAELSKPVKKPPAVEFMIPQRIFLPNDPASGVEDNVLVKLWQFV</sequence>
<dbReference type="Pfam" id="PF03914">
    <property type="entry name" value="CBF"/>
    <property type="match status" value="1"/>
</dbReference>
<dbReference type="InterPro" id="IPR005612">
    <property type="entry name" value="CCAAT-binding_factor"/>
</dbReference>
<dbReference type="PANTHER" id="PTHR12455:SF0">
    <property type="entry name" value="NUCLEOLAR COMPLEX PROTEIN 4 HOMOLOG"/>
    <property type="match status" value="1"/>
</dbReference>
<feature type="region of interest" description="Disordered" evidence="5">
    <location>
        <begin position="1"/>
        <end position="38"/>
    </location>
</feature>
<evidence type="ECO:0000313" key="7">
    <source>
        <dbReference type="EMBL" id="RWA11361.1"/>
    </source>
</evidence>
<evidence type="ECO:0000256" key="1">
    <source>
        <dbReference type="ARBA" id="ARBA00004232"/>
    </source>
</evidence>
<reference evidence="7 8" key="1">
    <citation type="submission" date="2018-12" db="EMBL/GenBank/DDBJ databases">
        <title>Draft genome sequence of Xylaria grammica IHI A82.</title>
        <authorList>
            <person name="Buettner E."/>
            <person name="Kellner H."/>
        </authorList>
    </citation>
    <scope>NUCLEOTIDE SEQUENCE [LARGE SCALE GENOMIC DNA]</scope>
    <source>
        <strain evidence="7 8">IHI A82</strain>
    </source>
</reference>
<dbReference type="STRING" id="363999.A0A439DAC6"/>
<name>A0A439DAC6_9PEZI</name>
<evidence type="ECO:0000259" key="6">
    <source>
        <dbReference type="Pfam" id="PF03914"/>
    </source>
</evidence>
<keyword evidence="3" id="KW-0812">Transmembrane</keyword>
<dbReference type="GO" id="GO:0030692">
    <property type="term" value="C:Noc4p-Nop14p complex"/>
    <property type="evidence" value="ECO:0007669"/>
    <property type="project" value="TreeGrafter"/>
</dbReference>
<dbReference type="GO" id="GO:0042254">
    <property type="term" value="P:ribosome biogenesis"/>
    <property type="evidence" value="ECO:0007669"/>
    <property type="project" value="InterPro"/>
</dbReference>
<protein>
    <recommendedName>
        <fullName evidence="6">CCAAT-binding factor domain-containing protein</fullName>
    </recommendedName>
</protein>
<evidence type="ECO:0000256" key="4">
    <source>
        <dbReference type="ARBA" id="ARBA00022989"/>
    </source>
</evidence>
<proteinExistence type="inferred from homology"/>
<comment type="subcellular location">
    <subcellularLocation>
        <location evidence="1">Nucleus membrane</location>
        <topology evidence="1">Multi-pass membrane protein</topology>
    </subcellularLocation>
</comment>
<dbReference type="InterPro" id="IPR016024">
    <property type="entry name" value="ARM-type_fold"/>
</dbReference>
<keyword evidence="4" id="KW-0472">Membrane</keyword>
<organism evidence="7 8">
    <name type="scientific">Xylaria grammica</name>
    <dbReference type="NCBI Taxonomy" id="363999"/>
    <lineage>
        <taxon>Eukaryota</taxon>
        <taxon>Fungi</taxon>
        <taxon>Dikarya</taxon>
        <taxon>Ascomycota</taxon>
        <taxon>Pezizomycotina</taxon>
        <taxon>Sordariomycetes</taxon>
        <taxon>Xylariomycetidae</taxon>
        <taxon>Xylariales</taxon>
        <taxon>Xylariaceae</taxon>
        <taxon>Xylaria</taxon>
    </lineage>
</organism>
<dbReference type="SUPFAM" id="SSF48371">
    <property type="entry name" value="ARM repeat"/>
    <property type="match status" value="1"/>
</dbReference>
<feature type="compositionally biased region" description="Basic and acidic residues" evidence="5">
    <location>
        <begin position="1"/>
        <end position="30"/>
    </location>
</feature>
<gene>
    <name evidence="7" type="ORF">EKO27_g3732</name>
</gene>
<comment type="caution">
    <text evidence="7">The sequence shown here is derived from an EMBL/GenBank/DDBJ whole genome shotgun (WGS) entry which is preliminary data.</text>
</comment>
<comment type="similarity">
    <text evidence="2">Belongs to the CBF/MAK21 family.</text>
</comment>
<dbReference type="GO" id="GO:0031965">
    <property type="term" value="C:nuclear membrane"/>
    <property type="evidence" value="ECO:0007669"/>
    <property type="project" value="UniProtKB-SubCell"/>
</dbReference>
<keyword evidence="8" id="KW-1185">Reference proteome</keyword>
<dbReference type="AlphaFoldDB" id="A0A439DAC6"/>
<accession>A0A439DAC6</accession>
<keyword evidence="4" id="KW-1133">Transmembrane helix</keyword>
<evidence type="ECO:0000256" key="5">
    <source>
        <dbReference type="SAM" id="MobiDB-lite"/>
    </source>
</evidence>
<feature type="domain" description="CCAAT-binding factor" evidence="6">
    <location>
        <begin position="322"/>
        <end position="479"/>
    </location>
</feature>